<proteinExistence type="predicted"/>
<name>A0A4U9D762_RAOTE</name>
<dbReference type="Proteomes" id="UP000339249">
    <property type="component" value="Unassembled WGS sequence"/>
</dbReference>
<keyword evidence="1" id="KW-1133">Transmembrane helix</keyword>
<reference evidence="2 3" key="1">
    <citation type="submission" date="2019-04" db="EMBL/GenBank/DDBJ databases">
        <authorList>
            <consortium name="Pathogen Informatics"/>
        </authorList>
    </citation>
    <scope>NUCLEOTIDE SEQUENCE [LARGE SCALE GENOMIC DNA]</scope>
    <source>
        <strain evidence="2 3">NCTC9185</strain>
    </source>
</reference>
<evidence type="ECO:0000313" key="2">
    <source>
        <dbReference type="EMBL" id="VTN13286.1"/>
    </source>
</evidence>
<gene>
    <name evidence="2" type="ORF">NCTC9185_05316</name>
</gene>
<evidence type="ECO:0000313" key="3">
    <source>
        <dbReference type="Proteomes" id="UP000339249"/>
    </source>
</evidence>
<dbReference type="EMBL" id="CABDVU010000001">
    <property type="protein sequence ID" value="VTN13286.1"/>
    <property type="molecule type" value="Genomic_DNA"/>
</dbReference>
<dbReference type="AlphaFoldDB" id="A0A4U9D762"/>
<sequence length="115" mass="12868">MPSHRYPFFTSARGRLLSFNLLMVAVTLMVAGVAILGFRHASLLQEQVQRQTLDDMTGSMNLARDTANVATAAVRLSQVVGALEYKSEAERLLETQQALKHSLSQLPPRRWRSRS</sequence>
<keyword evidence="1" id="KW-0812">Transmembrane</keyword>
<protein>
    <submittedName>
        <fullName evidence="2">Uncharacterized protein</fullName>
    </submittedName>
</protein>
<feature type="transmembrane region" description="Helical" evidence="1">
    <location>
        <begin position="16"/>
        <end position="38"/>
    </location>
</feature>
<accession>A0A4U9D762</accession>
<keyword evidence="1" id="KW-0472">Membrane</keyword>
<organism evidence="2 3">
    <name type="scientific">Raoultella terrigena</name>
    <name type="common">Klebsiella terrigena</name>
    <dbReference type="NCBI Taxonomy" id="577"/>
    <lineage>
        <taxon>Bacteria</taxon>
        <taxon>Pseudomonadati</taxon>
        <taxon>Pseudomonadota</taxon>
        <taxon>Gammaproteobacteria</taxon>
        <taxon>Enterobacterales</taxon>
        <taxon>Enterobacteriaceae</taxon>
        <taxon>Klebsiella/Raoultella group</taxon>
        <taxon>Raoultella</taxon>
    </lineage>
</organism>
<evidence type="ECO:0000256" key="1">
    <source>
        <dbReference type="SAM" id="Phobius"/>
    </source>
</evidence>